<name>A0ABX5ZA65_9MICO</name>
<sequence>MGDAASLSQGLMNVGALSSRRSRAAASMAVVAALTLGAGSAAFGDDVDDKIKASKSEIDDLSKELTAADAKLKKTDAAVAAAHKKVTTARSKLTSAQQKQTDAKSDYDLAKADEDASRKALARNRTDQAAARTQVGGLARNAFESGGLGDLTFTVQVLTSKTDVTGSMALADIVMRRQQGVITNLKSSAAAGQSEAARLAEVRRKASLAKTKQDAAVAAASAAKKQADTAESDLKTVQATQQSDRASLAKEKKKEEAKLAALEAESNRLKNITSTSDNLDPSVTKLTNEGGFLAAPGPASSIVSPYGYRFHPVLRIQKLHEGDDYPFACGTPVYASGDGTVIEANYNGISGNHVYISHGTVNGVQLTTAYMHFTSLRVSAGQKVKKGQQIGVSGMTGRVTGCHLHFETRENGVAVSPRKWVG</sequence>
<evidence type="ECO:0000313" key="11">
    <source>
        <dbReference type="Proteomes" id="UP000323565"/>
    </source>
</evidence>
<evidence type="ECO:0000256" key="6">
    <source>
        <dbReference type="ARBA" id="ARBA00023049"/>
    </source>
</evidence>
<feature type="domain" description="M23ase beta-sheet core" evidence="9">
    <location>
        <begin position="319"/>
        <end position="417"/>
    </location>
</feature>
<proteinExistence type="predicted"/>
<protein>
    <submittedName>
        <fullName evidence="10">Peptidoglycan DD-metalloendopeptidase family protein</fullName>
    </submittedName>
</protein>
<dbReference type="InterPro" id="IPR050570">
    <property type="entry name" value="Cell_wall_metabolism_enzyme"/>
</dbReference>
<evidence type="ECO:0000256" key="3">
    <source>
        <dbReference type="ARBA" id="ARBA00022723"/>
    </source>
</evidence>
<dbReference type="Proteomes" id="UP000323565">
    <property type="component" value="Chromosome"/>
</dbReference>
<keyword evidence="11" id="KW-1185">Reference proteome</keyword>
<evidence type="ECO:0000256" key="5">
    <source>
        <dbReference type="ARBA" id="ARBA00022833"/>
    </source>
</evidence>
<evidence type="ECO:0000313" key="10">
    <source>
        <dbReference type="EMBL" id="QEH93658.1"/>
    </source>
</evidence>
<feature type="compositionally biased region" description="Polar residues" evidence="8">
    <location>
        <begin position="235"/>
        <end position="245"/>
    </location>
</feature>
<evidence type="ECO:0000259" key="9">
    <source>
        <dbReference type="Pfam" id="PF01551"/>
    </source>
</evidence>
<keyword evidence="3" id="KW-0479">Metal-binding</keyword>
<organism evidence="10 11">
    <name type="scientific">Dermacoccus abyssi</name>
    <dbReference type="NCBI Taxonomy" id="322596"/>
    <lineage>
        <taxon>Bacteria</taxon>
        <taxon>Bacillati</taxon>
        <taxon>Actinomycetota</taxon>
        <taxon>Actinomycetes</taxon>
        <taxon>Micrococcales</taxon>
        <taxon>Dermacoccaceae</taxon>
        <taxon>Dermacoccus</taxon>
    </lineage>
</organism>
<dbReference type="SUPFAM" id="SSF51261">
    <property type="entry name" value="Duplicated hybrid motif"/>
    <property type="match status" value="1"/>
</dbReference>
<dbReference type="PANTHER" id="PTHR21666:SF288">
    <property type="entry name" value="CELL DIVISION PROTEIN YTFB"/>
    <property type="match status" value="1"/>
</dbReference>
<feature type="coiled-coil region" evidence="7">
    <location>
        <begin position="51"/>
        <end position="78"/>
    </location>
</feature>
<comment type="cofactor">
    <cofactor evidence="1">
        <name>Zn(2+)</name>
        <dbReference type="ChEBI" id="CHEBI:29105"/>
    </cofactor>
</comment>
<dbReference type="CDD" id="cd12797">
    <property type="entry name" value="M23_peptidase"/>
    <property type="match status" value="1"/>
</dbReference>
<dbReference type="InterPro" id="IPR016047">
    <property type="entry name" value="M23ase_b-sheet_dom"/>
</dbReference>
<evidence type="ECO:0000256" key="2">
    <source>
        <dbReference type="ARBA" id="ARBA00022670"/>
    </source>
</evidence>
<keyword evidence="6" id="KW-0482">Metalloprotease</keyword>
<keyword evidence="5" id="KW-0862">Zinc</keyword>
<gene>
    <name evidence="10" type="ORF">FV141_09085</name>
</gene>
<dbReference type="EMBL" id="CP043031">
    <property type="protein sequence ID" value="QEH93658.1"/>
    <property type="molecule type" value="Genomic_DNA"/>
</dbReference>
<evidence type="ECO:0000256" key="4">
    <source>
        <dbReference type="ARBA" id="ARBA00022801"/>
    </source>
</evidence>
<accession>A0ABX5ZA65</accession>
<evidence type="ECO:0000256" key="7">
    <source>
        <dbReference type="SAM" id="Coils"/>
    </source>
</evidence>
<dbReference type="InterPro" id="IPR011055">
    <property type="entry name" value="Dup_hybrid_motif"/>
</dbReference>
<feature type="region of interest" description="Disordered" evidence="8">
    <location>
        <begin position="228"/>
        <end position="252"/>
    </location>
</feature>
<keyword evidence="4" id="KW-0378">Hydrolase</keyword>
<dbReference type="Pfam" id="PF01551">
    <property type="entry name" value="Peptidase_M23"/>
    <property type="match status" value="1"/>
</dbReference>
<dbReference type="PANTHER" id="PTHR21666">
    <property type="entry name" value="PEPTIDASE-RELATED"/>
    <property type="match status" value="1"/>
</dbReference>
<keyword evidence="7" id="KW-0175">Coiled coil</keyword>
<reference evidence="10 11" key="1">
    <citation type="submission" date="2019-08" db="EMBL/GenBank/DDBJ databases">
        <title>Dermacoccus abyssi strain HZAU 226, whole genome Nanopore sequencing project.</title>
        <authorList>
            <person name="Guo A."/>
            <person name="Zhang X."/>
            <person name="Ruan Y."/>
            <person name="Liu W."/>
            <person name="Chen Q."/>
            <person name="Gu L."/>
        </authorList>
    </citation>
    <scope>NUCLEOTIDE SEQUENCE [LARGE SCALE GENOMIC DNA]</scope>
    <source>
        <strain evidence="10 11">HZAU 226</strain>
    </source>
</reference>
<keyword evidence="2" id="KW-0645">Protease</keyword>
<evidence type="ECO:0000256" key="1">
    <source>
        <dbReference type="ARBA" id="ARBA00001947"/>
    </source>
</evidence>
<evidence type="ECO:0000256" key="8">
    <source>
        <dbReference type="SAM" id="MobiDB-lite"/>
    </source>
</evidence>
<dbReference type="Gene3D" id="2.70.70.10">
    <property type="entry name" value="Glucose Permease (Domain IIA)"/>
    <property type="match status" value="1"/>
</dbReference>